<dbReference type="PANTHER" id="PTHR43254">
    <property type="entry name" value="C-TERMINAL BINDING PROTEIN AN-RELATED"/>
    <property type="match status" value="1"/>
</dbReference>
<evidence type="ECO:0000256" key="1">
    <source>
        <dbReference type="SAM" id="MobiDB-lite"/>
    </source>
</evidence>
<feature type="region of interest" description="Disordered" evidence="1">
    <location>
        <begin position="378"/>
        <end position="471"/>
    </location>
</feature>
<feature type="compositionally biased region" description="Basic residues" evidence="1">
    <location>
        <begin position="402"/>
        <end position="418"/>
    </location>
</feature>
<evidence type="ECO:0000313" key="4">
    <source>
        <dbReference type="Proteomes" id="UP001054889"/>
    </source>
</evidence>
<evidence type="ECO:0000313" key="3">
    <source>
        <dbReference type="EMBL" id="GJM91309.1"/>
    </source>
</evidence>
<dbReference type="EMBL" id="BQKI01000003">
    <property type="protein sequence ID" value="GJM91309.1"/>
    <property type="molecule type" value="Genomic_DNA"/>
</dbReference>
<protein>
    <recommendedName>
        <fullName evidence="2">D-isomer specific 2-hydroxyacid dehydrogenase NAD-binding domain-containing protein</fullName>
    </recommendedName>
</protein>
<dbReference type="AlphaFoldDB" id="A0AAV5BZW8"/>
<keyword evidence="4" id="KW-1185">Reference proteome</keyword>
<dbReference type="SUPFAM" id="SSF51735">
    <property type="entry name" value="NAD(P)-binding Rossmann-fold domains"/>
    <property type="match status" value="1"/>
</dbReference>
<reference evidence="3" key="1">
    <citation type="journal article" date="2018" name="DNA Res.">
        <title>Multiple hybrid de novo genome assembly of finger millet, an orphan allotetraploid crop.</title>
        <authorList>
            <person name="Hatakeyama M."/>
            <person name="Aluri S."/>
            <person name="Balachadran M.T."/>
            <person name="Sivarajan S.R."/>
            <person name="Patrignani A."/>
            <person name="Gruter S."/>
            <person name="Poveda L."/>
            <person name="Shimizu-Inatsugi R."/>
            <person name="Baeten J."/>
            <person name="Francoijs K.J."/>
            <person name="Nataraja K.N."/>
            <person name="Reddy Y.A.N."/>
            <person name="Phadnis S."/>
            <person name="Ravikumar R.L."/>
            <person name="Schlapbach R."/>
            <person name="Sreeman S.M."/>
            <person name="Shimizu K.K."/>
        </authorList>
    </citation>
    <scope>NUCLEOTIDE SEQUENCE</scope>
</reference>
<dbReference type="GO" id="GO:0000226">
    <property type="term" value="P:microtubule cytoskeleton organization"/>
    <property type="evidence" value="ECO:0007669"/>
    <property type="project" value="InterPro"/>
</dbReference>
<accession>A0AAV5BZW8</accession>
<dbReference type="Proteomes" id="UP001054889">
    <property type="component" value="Unassembled WGS sequence"/>
</dbReference>
<dbReference type="GO" id="GO:0051287">
    <property type="term" value="F:NAD binding"/>
    <property type="evidence" value="ECO:0007669"/>
    <property type="project" value="InterPro"/>
</dbReference>
<sequence>MLHSPAHSPPPASSAAAAGGGQPLVVTLNCIDDPAVERDALAGAAAVEHAPLSALASGRVESAAAVLLPSLAFLPRAAQRRIRPWQLLLCLGSPDRAADAAAAAELGLRLVHVDANRAEEVADTVMALFLGLLRRTHLLSRHASSSSTPAAGWLGSVQPLCRGMRRCRGLVLGIIGVSAAARCLATRSLAFRMSVLYFDPLYEGTVKVKRPSIVFPSTARRMDTLNDLLAASDLVSLHCAFIVNTGSCQLIDDYALKELLIDGTIAGCALDGAEGPQWMEAWVREMPNVLILPRSADYSEEVWMEIREKAIAILQSFLYDGVIPNNVISDEDEEISEVGCEVDQLGKQGKEPALQICDGDQQTEGSQLTIDCDKRRAISQPEEPQGSGQSHSIGSRTEGRRSRSGKKGKKRPARRRSQHKMDELSTVEGGSNYSLRRDDDNQVLSSSSRFASPEDSKNKQKSSAESPMEIISENKLSAGLGKKPPEKLMEGFVIALKTRDNSGFYVSRERVTGGEWSLDVVPNTTNRDPAAQFLVTFKNKAVLEVCIEILAAPAEEDGVIRWLD</sequence>
<dbReference type="InterPro" id="IPR036291">
    <property type="entry name" value="NAD(P)-bd_dom_sf"/>
</dbReference>
<dbReference type="InterPro" id="IPR006140">
    <property type="entry name" value="D-isomer_DH_NAD-bd"/>
</dbReference>
<evidence type="ECO:0000259" key="2">
    <source>
        <dbReference type="Pfam" id="PF02826"/>
    </source>
</evidence>
<gene>
    <name evidence="3" type="primary">ga07671</name>
    <name evidence="3" type="ORF">PR202_ga07671</name>
</gene>
<reference evidence="3" key="2">
    <citation type="submission" date="2021-12" db="EMBL/GenBank/DDBJ databases">
        <title>Resequencing data analysis of finger millet.</title>
        <authorList>
            <person name="Hatakeyama M."/>
            <person name="Aluri S."/>
            <person name="Balachadran M.T."/>
            <person name="Sivarajan S.R."/>
            <person name="Poveda L."/>
            <person name="Shimizu-Inatsugi R."/>
            <person name="Schlapbach R."/>
            <person name="Sreeman S.M."/>
            <person name="Shimizu K.K."/>
        </authorList>
    </citation>
    <scope>NUCLEOTIDE SEQUENCE</scope>
</reference>
<dbReference type="PANTHER" id="PTHR43254:SF2">
    <property type="entry name" value="PUTATIVE, EXPRESSED-RELATED"/>
    <property type="match status" value="1"/>
</dbReference>
<dbReference type="Pfam" id="PF02826">
    <property type="entry name" value="2-Hacid_dh_C"/>
    <property type="match status" value="1"/>
</dbReference>
<organism evidence="3 4">
    <name type="scientific">Eleusine coracana subsp. coracana</name>
    <dbReference type="NCBI Taxonomy" id="191504"/>
    <lineage>
        <taxon>Eukaryota</taxon>
        <taxon>Viridiplantae</taxon>
        <taxon>Streptophyta</taxon>
        <taxon>Embryophyta</taxon>
        <taxon>Tracheophyta</taxon>
        <taxon>Spermatophyta</taxon>
        <taxon>Magnoliopsida</taxon>
        <taxon>Liliopsida</taxon>
        <taxon>Poales</taxon>
        <taxon>Poaceae</taxon>
        <taxon>PACMAD clade</taxon>
        <taxon>Chloridoideae</taxon>
        <taxon>Cynodonteae</taxon>
        <taxon>Eleusininae</taxon>
        <taxon>Eleusine</taxon>
    </lineage>
</organism>
<name>A0AAV5BZW8_ELECO</name>
<dbReference type="Gene3D" id="3.40.50.720">
    <property type="entry name" value="NAD(P)-binding Rossmann-like Domain"/>
    <property type="match status" value="4"/>
</dbReference>
<proteinExistence type="predicted"/>
<feature type="domain" description="D-isomer specific 2-hydroxyacid dehydrogenase NAD-binding" evidence="2">
    <location>
        <begin position="127"/>
        <end position="240"/>
    </location>
</feature>
<dbReference type="InterPro" id="IPR045015">
    <property type="entry name" value="AN-like"/>
</dbReference>
<comment type="caution">
    <text evidence="3">The sequence shown here is derived from an EMBL/GenBank/DDBJ whole genome shotgun (WGS) entry which is preliminary data.</text>
</comment>